<keyword evidence="6" id="KW-1185">Reference proteome</keyword>
<evidence type="ECO:0000313" key="6">
    <source>
        <dbReference type="Proteomes" id="UP000732105"/>
    </source>
</evidence>
<protein>
    <submittedName>
        <fullName evidence="5">Uncharacterized protein</fullName>
    </submittedName>
</protein>
<dbReference type="Gene3D" id="2.120.10.30">
    <property type="entry name" value="TolB, C-terminal domain"/>
    <property type="match status" value="1"/>
</dbReference>
<dbReference type="EMBL" id="RZNH01000042">
    <property type="protein sequence ID" value="NOU61803.1"/>
    <property type="molecule type" value="Genomic_DNA"/>
</dbReference>
<evidence type="ECO:0000256" key="1">
    <source>
        <dbReference type="ARBA" id="ARBA00004236"/>
    </source>
</evidence>
<reference evidence="5 6" key="1">
    <citation type="submission" date="2018-12" db="EMBL/GenBank/DDBJ databases">
        <title>Marinifilum JC070 sp. nov., a marine bacterium isolated from Yongle Blue Hole in the South China Sea.</title>
        <authorList>
            <person name="Fu T."/>
        </authorList>
    </citation>
    <scope>NUCLEOTIDE SEQUENCE [LARGE SCALE GENOMIC DNA]</scope>
    <source>
        <strain evidence="5 6">JC070</strain>
    </source>
</reference>
<organism evidence="5 6">
    <name type="scientific">Marinifilum caeruleilacunae</name>
    <dbReference type="NCBI Taxonomy" id="2499076"/>
    <lineage>
        <taxon>Bacteria</taxon>
        <taxon>Pseudomonadati</taxon>
        <taxon>Bacteroidota</taxon>
        <taxon>Bacteroidia</taxon>
        <taxon>Marinilabiliales</taxon>
        <taxon>Marinifilaceae</taxon>
    </lineage>
</organism>
<proteinExistence type="inferred from homology"/>
<evidence type="ECO:0000313" key="5">
    <source>
        <dbReference type="EMBL" id="NOU61803.1"/>
    </source>
</evidence>
<name>A0ABX1X057_9BACT</name>
<comment type="similarity">
    <text evidence="2">Belongs to the YjiK family.</text>
</comment>
<dbReference type="InterPro" id="IPR009722">
    <property type="entry name" value="YjiK/CarP"/>
</dbReference>
<gene>
    <name evidence="5" type="ORF">ELS83_18565</name>
</gene>
<evidence type="ECO:0000256" key="4">
    <source>
        <dbReference type="ARBA" id="ARBA00023136"/>
    </source>
</evidence>
<dbReference type="SUPFAM" id="SSF75011">
    <property type="entry name" value="3-carboxy-cis,cis-mucoante lactonizing enzyme"/>
    <property type="match status" value="1"/>
</dbReference>
<sequence>MIKVIHTLISILAIVFFLEACAQKKEQKMIYLSENYEKFPYDIYEPNKKFEMKDELREISALTYYSENSVLCVNDEKGVIYKYNHKKKEVTKKYEFDHPGDYEGIELIDSIVYVLRSDGKVFKVENFKDKKKINSVKRSTHLNAGNDTEGLGYDPNTNALLVACKGSPAHSKKYHGKRAIYEFSIEKNELSKTPKYLIDQDQIRKILEFDAYSRFSVQLMENINPSQGDITFQPSAVAVHPITKNLYVLGSVGKILVVLNPAGEIQAIVKLKRKIFRQPEGICFAPDGTMYISNEGRGQKANILKYRFKQ</sequence>
<evidence type="ECO:0000256" key="3">
    <source>
        <dbReference type="ARBA" id="ARBA00022475"/>
    </source>
</evidence>
<accession>A0ABX1X057</accession>
<comment type="caution">
    <text evidence="5">The sequence shown here is derived from an EMBL/GenBank/DDBJ whole genome shotgun (WGS) entry which is preliminary data.</text>
</comment>
<comment type="subcellular location">
    <subcellularLocation>
        <location evidence="1">Cell membrane</location>
    </subcellularLocation>
</comment>
<dbReference type="Proteomes" id="UP000732105">
    <property type="component" value="Unassembled WGS sequence"/>
</dbReference>
<evidence type="ECO:0000256" key="2">
    <source>
        <dbReference type="ARBA" id="ARBA00009852"/>
    </source>
</evidence>
<keyword evidence="3" id="KW-1003">Cell membrane</keyword>
<keyword evidence="4" id="KW-0472">Membrane</keyword>
<dbReference type="Pfam" id="PF06977">
    <property type="entry name" value="SdiA-regulated"/>
    <property type="match status" value="1"/>
</dbReference>
<dbReference type="RefSeq" id="WP_171597061.1">
    <property type="nucleotide sequence ID" value="NZ_RZNH01000042.1"/>
</dbReference>
<dbReference type="InterPro" id="IPR011042">
    <property type="entry name" value="6-blade_b-propeller_TolB-like"/>
</dbReference>